<reference evidence="1" key="1">
    <citation type="journal article" date="2020" name="Stud. Mycol.">
        <title>101 Dothideomycetes genomes: a test case for predicting lifestyles and emergence of pathogens.</title>
        <authorList>
            <person name="Haridas S."/>
            <person name="Albert R."/>
            <person name="Binder M."/>
            <person name="Bloem J."/>
            <person name="Labutti K."/>
            <person name="Salamov A."/>
            <person name="Andreopoulos B."/>
            <person name="Baker S."/>
            <person name="Barry K."/>
            <person name="Bills G."/>
            <person name="Bluhm B."/>
            <person name="Cannon C."/>
            <person name="Castanera R."/>
            <person name="Culley D."/>
            <person name="Daum C."/>
            <person name="Ezra D."/>
            <person name="Gonzalez J."/>
            <person name="Henrissat B."/>
            <person name="Kuo A."/>
            <person name="Liang C."/>
            <person name="Lipzen A."/>
            <person name="Lutzoni F."/>
            <person name="Magnuson J."/>
            <person name="Mondo S."/>
            <person name="Nolan M."/>
            <person name="Ohm R."/>
            <person name="Pangilinan J."/>
            <person name="Park H.-J."/>
            <person name="Ramirez L."/>
            <person name="Alfaro M."/>
            <person name="Sun H."/>
            <person name="Tritt A."/>
            <person name="Yoshinaga Y."/>
            <person name="Zwiers L.-H."/>
            <person name="Turgeon B."/>
            <person name="Goodwin S."/>
            <person name="Spatafora J."/>
            <person name="Crous P."/>
            <person name="Grigoriev I."/>
        </authorList>
    </citation>
    <scope>NUCLEOTIDE SEQUENCE</scope>
    <source>
        <strain evidence="1">CBS 116005</strain>
    </source>
</reference>
<dbReference type="OrthoDB" id="3941563at2759"/>
<dbReference type="AlphaFoldDB" id="A0A6G1LLI6"/>
<sequence>MLANCFELYIWSDWHFRRVSAHPKPSALTFSTITMAFSDSSCFNAGSLHTLRSATLDQHCSICAFFHDAPSQCKHKRSVNRAGTPSTFSESSWYTARTSSSFVSSDLSKPANATSWNGFSSTIRATAATRTSQPIQPSLRRKTSPTEISLRDLWADQARAHSAKMKLSVERLKQLYESQIMAYLNGDLANLNRMAK</sequence>
<name>A0A6G1LLI6_9PEZI</name>
<keyword evidence="2" id="KW-1185">Reference proteome</keyword>
<evidence type="ECO:0000313" key="1">
    <source>
        <dbReference type="EMBL" id="KAF2773726.1"/>
    </source>
</evidence>
<gene>
    <name evidence="1" type="ORF">EJ03DRAFT_105372</name>
</gene>
<proteinExistence type="predicted"/>
<protein>
    <submittedName>
        <fullName evidence="1">Uncharacterized protein</fullName>
    </submittedName>
</protein>
<evidence type="ECO:0000313" key="2">
    <source>
        <dbReference type="Proteomes" id="UP000799436"/>
    </source>
</evidence>
<accession>A0A6G1LLI6</accession>
<dbReference type="EMBL" id="ML995810">
    <property type="protein sequence ID" value="KAF2773726.1"/>
    <property type="molecule type" value="Genomic_DNA"/>
</dbReference>
<dbReference type="Proteomes" id="UP000799436">
    <property type="component" value="Unassembled WGS sequence"/>
</dbReference>
<organism evidence="1 2">
    <name type="scientific">Teratosphaeria nubilosa</name>
    <dbReference type="NCBI Taxonomy" id="161662"/>
    <lineage>
        <taxon>Eukaryota</taxon>
        <taxon>Fungi</taxon>
        <taxon>Dikarya</taxon>
        <taxon>Ascomycota</taxon>
        <taxon>Pezizomycotina</taxon>
        <taxon>Dothideomycetes</taxon>
        <taxon>Dothideomycetidae</taxon>
        <taxon>Mycosphaerellales</taxon>
        <taxon>Teratosphaeriaceae</taxon>
        <taxon>Teratosphaeria</taxon>
    </lineage>
</organism>